<dbReference type="Proteomes" id="UP001164776">
    <property type="component" value="Unassembled WGS sequence"/>
</dbReference>
<evidence type="ECO:0000256" key="1">
    <source>
        <dbReference type="ARBA" id="ARBA00002329"/>
    </source>
</evidence>
<comment type="caution">
    <text evidence="8">The sequence shown here is derived from an EMBL/GenBank/DDBJ whole genome shotgun (WGS) entry which is preliminary data.</text>
</comment>
<keyword evidence="9" id="KW-1185">Reference proteome</keyword>
<dbReference type="OrthoDB" id="652494at2759"/>
<keyword evidence="4" id="KW-0934">Plastid</keyword>
<evidence type="ECO:0000256" key="4">
    <source>
        <dbReference type="ARBA" id="ARBA00022640"/>
    </source>
</evidence>
<evidence type="ECO:0000256" key="3">
    <source>
        <dbReference type="ARBA" id="ARBA00009361"/>
    </source>
</evidence>
<comment type="function">
    <text evidence="1">Probable ATPase of unknown function. Its presence in a non-photosynthetic plant (Epifagus virginiana) and experiments in tobacco indicate that it has an essential function which is probably not related to photosynthesis.</text>
</comment>
<evidence type="ECO:0000256" key="5">
    <source>
        <dbReference type="ARBA" id="ARBA00022741"/>
    </source>
</evidence>
<comment type="subcellular location">
    <subcellularLocation>
        <location evidence="2">Plastid</location>
    </subcellularLocation>
</comment>
<dbReference type="AlphaFoldDB" id="A0A9W8CDF5"/>
<evidence type="ECO:0000256" key="2">
    <source>
        <dbReference type="ARBA" id="ARBA00004474"/>
    </source>
</evidence>
<sequence length="164" mass="20030">MVKPELLEERIFNSITWAPRIWGPWDNLFDCRDRYAEYDWGFSYGYWSGSKYIYHKKEEVQETDSDFLQSGTMQYQTRDISFKEEGFFRISQLIWDPSDPFFFLFKDQAFVSVFSRREFFADEDEEMAKRLSTSTWRKKPPKHMASNRFTRSTQERQKHYELLI</sequence>
<comment type="similarity">
    <text evidence="3">Belongs to the Ycf2 family.</text>
</comment>
<protein>
    <submittedName>
        <fullName evidence="8">Uncharacterized protein</fullName>
    </submittedName>
</protein>
<dbReference type="GO" id="GO:0005524">
    <property type="term" value="F:ATP binding"/>
    <property type="evidence" value="ECO:0007669"/>
    <property type="project" value="UniProtKB-KW"/>
</dbReference>
<dbReference type="EMBL" id="MU630323">
    <property type="protein sequence ID" value="KAJ1254095.1"/>
    <property type="molecule type" value="Genomic_DNA"/>
</dbReference>
<keyword evidence="6" id="KW-0067">ATP-binding</keyword>
<evidence type="ECO:0000256" key="6">
    <source>
        <dbReference type="ARBA" id="ARBA00022840"/>
    </source>
</evidence>
<organism evidence="8 9">
    <name type="scientific">Paspalum vaginatum</name>
    <name type="common">seashore paspalum</name>
    <dbReference type="NCBI Taxonomy" id="158149"/>
    <lineage>
        <taxon>Eukaryota</taxon>
        <taxon>Viridiplantae</taxon>
        <taxon>Streptophyta</taxon>
        <taxon>Embryophyta</taxon>
        <taxon>Tracheophyta</taxon>
        <taxon>Spermatophyta</taxon>
        <taxon>Magnoliopsida</taxon>
        <taxon>Liliopsida</taxon>
        <taxon>Poales</taxon>
        <taxon>Poaceae</taxon>
        <taxon>PACMAD clade</taxon>
        <taxon>Panicoideae</taxon>
        <taxon>Andropogonodae</taxon>
        <taxon>Paspaleae</taxon>
        <taxon>Paspalinae</taxon>
        <taxon>Paspalum</taxon>
    </lineage>
</organism>
<feature type="region of interest" description="Disordered" evidence="7">
    <location>
        <begin position="137"/>
        <end position="156"/>
    </location>
</feature>
<evidence type="ECO:0000256" key="7">
    <source>
        <dbReference type="SAM" id="MobiDB-lite"/>
    </source>
</evidence>
<dbReference type="PANTHER" id="PTHR33078:SF100">
    <property type="entry name" value="PROTEIN YCF2"/>
    <property type="match status" value="1"/>
</dbReference>
<dbReference type="GO" id="GO:0009536">
    <property type="term" value="C:plastid"/>
    <property type="evidence" value="ECO:0007669"/>
    <property type="project" value="UniProtKB-SubCell"/>
</dbReference>
<evidence type="ECO:0000313" key="8">
    <source>
        <dbReference type="EMBL" id="KAJ1254095.1"/>
    </source>
</evidence>
<reference evidence="8 9" key="1">
    <citation type="submission" date="2022-10" db="EMBL/GenBank/DDBJ databases">
        <title>WGS assembly of Paspalum vaginatum 540-79.</title>
        <authorList>
            <person name="Sun G."/>
            <person name="Wase N."/>
            <person name="Shu S."/>
            <person name="Jenkins J."/>
            <person name="Zhou B."/>
            <person name="Torres-Rodriguez J."/>
            <person name="Chen C."/>
            <person name="Sandor L."/>
            <person name="Plott C."/>
            <person name="Yoshinga Y."/>
            <person name="Daum C."/>
            <person name="Qi P."/>
            <person name="Barry K."/>
            <person name="Lipzen A."/>
            <person name="Berry L."/>
            <person name="Pedersen C."/>
            <person name="Gottilla T."/>
            <person name="Foltz A."/>
            <person name="Yu H."/>
            <person name="O'Malley R."/>
            <person name="Zhang C."/>
            <person name="Devos K."/>
            <person name="Sigmon B."/>
            <person name="Yu B."/>
            <person name="Obata T."/>
            <person name="Schmutz J."/>
            <person name="Schnable J."/>
        </authorList>
    </citation>
    <scope>NUCLEOTIDE SEQUENCE [LARGE SCALE GENOMIC DNA]</scope>
    <source>
        <strain evidence="9">cv. 540-79</strain>
    </source>
</reference>
<proteinExistence type="inferred from homology"/>
<keyword evidence="5" id="KW-0547">Nucleotide-binding</keyword>
<accession>A0A9W8CDF5</accession>
<dbReference type="PANTHER" id="PTHR33078">
    <property type="entry name" value="PROTEIN YCF2-RELATED"/>
    <property type="match status" value="1"/>
</dbReference>
<evidence type="ECO:0000313" key="9">
    <source>
        <dbReference type="Proteomes" id="UP001164776"/>
    </source>
</evidence>
<gene>
    <name evidence="8" type="ORF">BS78_K119700</name>
</gene>
<name>A0A9W8CDF5_9POAL</name>